<reference evidence="1" key="1">
    <citation type="journal article" date="2019" name="BMC Genomics">
        <title>A new reference genome for Sorghum bicolor reveals high levels of sequence similarity between sweet and grain genotypes: implications for the genetics of sugar metabolism.</title>
        <authorList>
            <person name="Cooper E.A."/>
            <person name="Brenton Z.W."/>
            <person name="Flinn B.S."/>
            <person name="Jenkins J."/>
            <person name="Shu S."/>
            <person name="Flowers D."/>
            <person name="Luo F."/>
            <person name="Wang Y."/>
            <person name="Xia P."/>
            <person name="Barry K."/>
            <person name="Daum C."/>
            <person name="Lipzen A."/>
            <person name="Yoshinaga Y."/>
            <person name="Schmutz J."/>
            <person name="Saski C."/>
            <person name="Vermerris W."/>
            <person name="Kresovich S."/>
        </authorList>
    </citation>
    <scope>NUCLEOTIDE SEQUENCE</scope>
</reference>
<sequence length="147" mass="16468">MVLVHLISFSCSSRRSPRCRRRSCPRPRSRLRFLFFCSLLPLPIPTLSLVVSPDGRRARVPMTPYQLGQAPAAACDCARTMPLARRQPVSMCPHRPAWRLPARTGPVVVPHARPTGEDSGATSPRYMSRCRNGYFGQDVTIEIKHTS</sequence>
<reference evidence="1" key="2">
    <citation type="submission" date="2020-10" db="EMBL/GenBank/DDBJ databases">
        <authorList>
            <person name="Cooper E.A."/>
            <person name="Brenton Z.W."/>
            <person name="Flinn B.S."/>
            <person name="Jenkins J."/>
            <person name="Shu S."/>
            <person name="Flowers D."/>
            <person name="Luo F."/>
            <person name="Wang Y."/>
            <person name="Xia P."/>
            <person name="Barry K."/>
            <person name="Daum C."/>
            <person name="Lipzen A."/>
            <person name="Yoshinaga Y."/>
            <person name="Schmutz J."/>
            <person name="Saski C."/>
            <person name="Vermerris W."/>
            <person name="Kresovich S."/>
        </authorList>
    </citation>
    <scope>NUCLEOTIDE SEQUENCE</scope>
</reference>
<proteinExistence type="predicted"/>
<accession>A0A921QG82</accession>
<dbReference type="Proteomes" id="UP000807115">
    <property type="component" value="Chromosome 8"/>
</dbReference>
<evidence type="ECO:0000313" key="1">
    <source>
        <dbReference type="EMBL" id="KAG0520981.1"/>
    </source>
</evidence>
<comment type="caution">
    <text evidence="1">The sequence shown here is derived from an EMBL/GenBank/DDBJ whole genome shotgun (WGS) entry which is preliminary data.</text>
</comment>
<organism evidence="1 2">
    <name type="scientific">Sorghum bicolor</name>
    <name type="common">Sorghum</name>
    <name type="synonym">Sorghum vulgare</name>
    <dbReference type="NCBI Taxonomy" id="4558"/>
    <lineage>
        <taxon>Eukaryota</taxon>
        <taxon>Viridiplantae</taxon>
        <taxon>Streptophyta</taxon>
        <taxon>Embryophyta</taxon>
        <taxon>Tracheophyta</taxon>
        <taxon>Spermatophyta</taxon>
        <taxon>Magnoliopsida</taxon>
        <taxon>Liliopsida</taxon>
        <taxon>Poales</taxon>
        <taxon>Poaceae</taxon>
        <taxon>PACMAD clade</taxon>
        <taxon>Panicoideae</taxon>
        <taxon>Andropogonodae</taxon>
        <taxon>Andropogoneae</taxon>
        <taxon>Sorghinae</taxon>
        <taxon>Sorghum</taxon>
    </lineage>
</organism>
<gene>
    <name evidence="1" type="ORF">BDA96_08G121600</name>
</gene>
<name>A0A921QG82_SORBI</name>
<protein>
    <submittedName>
        <fullName evidence="1">Uncharacterized protein</fullName>
    </submittedName>
</protein>
<dbReference type="EMBL" id="CM027687">
    <property type="protein sequence ID" value="KAG0520981.1"/>
    <property type="molecule type" value="Genomic_DNA"/>
</dbReference>
<dbReference type="AlphaFoldDB" id="A0A921QG82"/>
<evidence type="ECO:0000313" key="2">
    <source>
        <dbReference type="Proteomes" id="UP000807115"/>
    </source>
</evidence>